<evidence type="ECO:0000313" key="2">
    <source>
        <dbReference type="Proteomes" id="UP000222126"/>
    </source>
</evidence>
<sequence length="142" mass="14413">MSQYRASKASATAAVDWHDLKASGEILENVNSGVLVVRTSQASRVAPGVTDPGVSTSAGVASVADEAVTVMLTANAAEQSIWVQTPVSTSAGVASVADEAVTVMLTANAAEQSIWVQTPADQSTVFIEVDEVVSGPLAVVIA</sequence>
<dbReference type="Proteomes" id="UP000222126">
    <property type="component" value="Segment"/>
</dbReference>
<name>A0A1B1IXZ4_9CAUD</name>
<organism evidence="1 2">
    <name type="scientific">Phage MedPE-SWcel-C56</name>
    <dbReference type="NCBI Taxonomy" id="1871314"/>
    <lineage>
        <taxon>Viruses</taxon>
        <taxon>Duplodnaviria</taxon>
        <taxon>Heunggongvirae</taxon>
        <taxon>Uroviricota</taxon>
        <taxon>Caudoviricetes</taxon>
        <taxon>Autographivirales</taxon>
        <taxon>Kafavirus</taxon>
        <taxon>Kafavirus SWcelC56</taxon>
    </lineage>
</organism>
<reference evidence="1 2" key="1">
    <citation type="submission" date="2016-06" db="EMBL/GenBank/DDBJ databases">
        <title>Not all particles are equal: the selective enrichment of particle-associated bacteria from the Mediterranean Sea.</title>
        <authorList>
            <person name="Lopez-Perez M."/>
            <person name="Kimes N.E."/>
            <person name="Haro-Moreno J.M."/>
            <person name="Rodriguez-Valera F."/>
        </authorList>
    </citation>
    <scope>NUCLEOTIDE SEQUENCE [LARGE SCALE GENOMIC DNA]</scope>
</reference>
<accession>A0A1B1IXZ4</accession>
<proteinExistence type="predicted"/>
<evidence type="ECO:0000313" key="1">
    <source>
        <dbReference type="EMBL" id="ANS06194.1"/>
    </source>
</evidence>
<protein>
    <submittedName>
        <fullName evidence="1">Uncharacterized protein</fullName>
    </submittedName>
</protein>
<dbReference type="GeneID" id="54976487"/>
<dbReference type="KEGG" id="vg:54976487"/>
<keyword evidence="2" id="KW-1185">Reference proteome</keyword>
<dbReference type="RefSeq" id="YP_009786358.1">
    <property type="nucleotide sequence ID" value="NC_047768.1"/>
</dbReference>
<dbReference type="EMBL" id="KX397280">
    <property type="protein sequence ID" value="ANS06194.1"/>
    <property type="molecule type" value="Genomic_DNA"/>
</dbReference>